<protein>
    <submittedName>
        <fullName evidence="10">DUF2817 domain-containing protein</fullName>
    </submittedName>
</protein>
<dbReference type="PROSITE" id="PS52035">
    <property type="entry name" value="PEPTIDASE_M14"/>
    <property type="match status" value="1"/>
</dbReference>
<evidence type="ECO:0000256" key="8">
    <source>
        <dbReference type="PROSITE-ProRule" id="PRU01379"/>
    </source>
</evidence>
<evidence type="ECO:0000256" key="1">
    <source>
        <dbReference type="ARBA" id="ARBA00001947"/>
    </source>
</evidence>
<dbReference type="Pfam" id="PF00246">
    <property type="entry name" value="Peptidase_M14"/>
    <property type="match status" value="1"/>
</dbReference>
<evidence type="ECO:0000313" key="10">
    <source>
        <dbReference type="EMBL" id="MDN2480981.1"/>
    </source>
</evidence>
<dbReference type="SUPFAM" id="SSF53187">
    <property type="entry name" value="Zn-dependent exopeptidases"/>
    <property type="match status" value="1"/>
</dbReference>
<evidence type="ECO:0000313" key="11">
    <source>
        <dbReference type="Proteomes" id="UP001169719"/>
    </source>
</evidence>
<dbReference type="PANTHER" id="PTHR11705:SF143">
    <property type="entry name" value="SLL0236 PROTEIN"/>
    <property type="match status" value="1"/>
</dbReference>
<dbReference type="PANTHER" id="PTHR11705">
    <property type="entry name" value="PROTEASE FAMILY M14 CARBOXYPEPTIDASE A,B"/>
    <property type="match status" value="1"/>
</dbReference>
<proteinExistence type="inferred from homology"/>
<keyword evidence="4" id="KW-0479">Metal-binding</keyword>
<accession>A0ABT7XYY4</accession>
<organism evidence="10 11">
    <name type="scientific">Vibrio agarivorans</name>
    <dbReference type="NCBI Taxonomy" id="153622"/>
    <lineage>
        <taxon>Bacteria</taxon>
        <taxon>Pseudomonadati</taxon>
        <taxon>Pseudomonadota</taxon>
        <taxon>Gammaproteobacteria</taxon>
        <taxon>Vibrionales</taxon>
        <taxon>Vibrionaceae</taxon>
        <taxon>Vibrio</taxon>
    </lineage>
</organism>
<evidence type="ECO:0000256" key="5">
    <source>
        <dbReference type="ARBA" id="ARBA00022801"/>
    </source>
</evidence>
<keyword evidence="11" id="KW-1185">Reference proteome</keyword>
<keyword evidence="6" id="KW-0862">Zinc</keyword>
<comment type="similarity">
    <text evidence="2 8">Belongs to the peptidase M14 family.</text>
</comment>
<evidence type="ECO:0000256" key="4">
    <source>
        <dbReference type="ARBA" id="ARBA00022723"/>
    </source>
</evidence>
<evidence type="ECO:0000256" key="2">
    <source>
        <dbReference type="ARBA" id="ARBA00005988"/>
    </source>
</evidence>
<evidence type="ECO:0000259" key="9">
    <source>
        <dbReference type="PROSITE" id="PS52035"/>
    </source>
</evidence>
<dbReference type="Gene3D" id="3.40.630.10">
    <property type="entry name" value="Zn peptidases"/>
    <property type="match status" value="1"/>
</dbReference>
<comment type="cofactor">
    <cofactor evidence="1">
        <name>Zn(2+)</name>
        <dbReference type="ChEBI" id="CHEBI:29105"/>
    </cofactor>
</comment>
<comment type="caution">
    <text evidence="10">The sequence shown here is derived from an EMBL/GenBank/DDBJ whole genome shotgun (WGS) entry which is preliminary data.</text>
</comment>
<dbReference type="RefSeq" id="WP_289961126.1">
    <property type="nucleotide sequence ID" value="NZ_JAUEOZ010000001.1"/>
</dbReference>
<dbReference type="Proteomes" id="UP001169719">
    <property type="component" value="Unassembled WGS sequence"/>
</dbReference>
<dbReference type="InterPro" id="IPR000834">
    <property type="entry name" value="Peptidase_M14"/>
</dbReference>
<reference evidence="10" key="1">
    <citation type="submission" date="2024-05" db="EMBL/GenBank/DDBJ databases">
        <title>Genome Sequences of Four Agar- Degrading Marine Bacteria.</title>
        <authorList>
            <person name="Phillips E.K."/>
            <person name="Shaffer J.C."/>
            <person name="Henson M.W."/>
            <person name="Temperton B."/>
            <person name="Thrash C.J."/>
            <person name="Martin M.O."/>
        </authorList>
    </citation>
    <scope>NUCLEOTIDE SEQUENCE</scope>
    <source>
        <strain evidence="10">EKP203</strain>
    </source>
</reference>
<evidence type="ECO:0000256" key="7">
    <source>
        <dbReference type="ARBA" id="ARBA00023049"/>
    </source>
</evidence>
<evidence type="ECO:0000256" key="3">
    <source>
        <dbReference type="ARBA" id="ARBA00022670"/>
    </source>
</evidence>
<keyword evidence="3" id="KW-0645">Protease</keyword>
<dbReference type="InterPro" id="IPR057246">
    <property type="entry name" value="CARBOXYPEPT_ZN_1"/>
</dbReference>
<keyword evidence="5" id="KW-0378">Hydrolase</keyword>
<sequence>MFNNESAHRLIHLTLYIQTDTLKQEHTGLTMSHLPREIEHILNLSNKNEQVDLIELAHIQHENHSLPLYALNIGAKDPTLPCLVLTGSIHGVERIGSQIILAFIKSLMRRIQWDKELQRLLTRIQLIAIPVVNPWGVALKKRANHNGVDLMRNAPVNATNPAMQLYAGQTISSKLPWFRGNPDNMEKELTHTSNYLLNVSRSASSTIVLDLHSGFGTKDRLWFPFAHHKKPPDNIEQYYLLYRLFRMSYPHYELYQFEPQWHQYTTHGDFWDWQYLQHFEQSSHHFLPLTLELGSWLWVKKNPMQLLSFSQLFHPTKPHRIKRVQRRHSTLLNYLMQVLDNRILETIDNKEQLTDKALKLWYP</sequence>
<dbReference type="EMBL" id="JAUEOZ010000001">
    <property type="protein sequence ID" value="MDN2480981.1"/>
    <property type="molecule type" value="Genomic_DNA"/>
</dbReference>
<name>A0ABT7XYY4_9VIBR</name>
<feature type="domain" description="Peptidase M14" evidence="9">
    <location>
        <begin position="30"/>
        <end position="363"/>
    </location>
</feature>
<comment type="caution">
    <text evidence="8">Lacks conserved residue(s) required for the propagation of feature annotation.</text>
</comment>
<evidence type="ECO:0000256" key="6">
    <source>
        <dbReference type="ARBA" id="ARBA00022833"/>
    </source>
</evidence>
<gene>
    <name evidence="10" type="ORF">QWJ08_06200</name>
</gene>
<dbReference type="PROSITE" id="PS00132">
    <property type="entry name" value="CARBOXYPEPT_ZN_1"/>
    <property type="match status" value="1"/>
</dbReference>
<keyword evidence="7" id="KW-0482">Metalloprotease</keyword>